<reference evidence="5 6" key="1">
    <citation type="submission" date="2020-02" db="EMBL/GenBank/DDBJ databases">
        <authorList>
            <person name="Zheng R.K."/>
            <person name="Sun C.M."/>
        </authorList>
    </citation>
    <scope>NUCLEOTIDE SEQUENCE [LARGE SCALE GENOMIC DNA]</scope>
    <source>
        <strain evidence="6">zrk23</strain>
    </source>
</reference>
<dbReference type="InterPro" id="IPR036390">
    <property type="entry name" value="WH_DNA-bd_sf"/>
</dbReference>
<dbReference type="GO" id="GO:0003677">
    <property type="term" value="F:DNA binding"/>
    <property type="evidence" value="ECO:0007669"/>
    <property type="project" value="UniProtKB-KW"/>
</dbReference>
<dbReference type="Pfam" id="PF01047">
    <property type="entry name" value="MarR"/>
    <property type="match status" value="1"/>
</dbReference>
<sequence length="149" mass="16999">MSDALGFTLKEISRLLRRRFDARARAIGVTRAQWHTLFVLSRNEGTSQGGLAEQMEVEPITACRMIDRLEEAGLVERRRDPADRRVRRIYLTNSARPLIDRLRVIADDVVESALTDIDQAERDQLDRTLAKIRNNLAPRESDIDETANG</sequence>
<dbReference type="PANTHER" id="PTHR42756:SF1">
    <property type="entry name" value="TRANSCRIPTIONAL REPRESSOR OF EMRAB OPERON"/>
    <property type="match status" value="1"/>
</dbReference>
<protein>
    <submittedName>
        <fullName evidence="5">MarR family transcriptional regulator</fullName>
    </submittedName>
</protein>
<evidence type="ECO:0000313" key="6">
    <source>
        <dbReference type="Proteomes" id="UP000501568"/>
    </source>
</evidence>
<organism evidence="5 6">
    <name type="scientific">Stakelama tenebrarum</name>
    <dbReference type="NCBI Taxonomy" id="2711215"/>
    <lineage>
        <taxon>Bacteria</taxon>
        <taxon>Pseudomonadati</taxon>
        <taxon>Pseudomonadota</taxon>
        <taxon>Alphaproteobacteria</taxon>
        <taxon>Sphingomonadales</taxon>
        <taxon>Sphingomonadaceae</taxon>
        <taxon>Stakelama</taxon>
    </lineage>
</organism>
<evidence type="ECO:0000256" key="3">
    <source>
        <dbReference type="ARBA" id="ARBA00023163"/>
    </source>
</evidence>
<dbReference type="KEGG" id="spzr:G5C33_09825"/>
<evidence type="ECO:0000313" key="5">
    <source>
        <dbReference type="EMBL" id="QIG80047.1"/>
    </source>
</evidence>
<dbReference type="InterPro" id="IPR036388">
    <property type="entry name" value="WH-like_DNA-bd_sf"/>
</dbReference>
<keyword evidence="6" id="KW-1185">Reference proteome</keyword>
<dbReference type="PANTHER" id="PTHR42756">
    <property type="entry name" value="TRANSCRIPTIONAL REGULATOR, MARR"/>
    <property type="match status" value="1"/>
</dbReference>
<dbReference type="PROSITE" id="PS50995">
    <property type="entry name" value="HTH_MARR_2"/>
    <property type="match status" value="1"/>
</dbReference>
<dbReference type="InterPro" id="IPR023187">
    <property type="entry name" value="Tscrpt_reg_MarR-type_CS"/>
</dbReference>
<dbReference type="AlphaFoldDB" id="A0A6G6Y5G9"/>
<dbReference type="PRINTS" id="PR00598">
    <property type="entry name" value="HTHMARR"/>
</dbReference>
<evidence type="ECO:0000256" key="2">
    <source>
        <dbReference type="ARBA" id="ARBA00023125"/>
    </source>
</evidence>
<dbReference type="SMART" id="SM00347">
    <property type="entry name" value="HTH_MARR"/>
    <property type="match status" value="1"/>
</dbReference>
<dbReference type="SUPFAM" id="SSF46785">
    <property type="entry name" value="Winged helix' DNA-binding domain"/>
    <property type="match status" value="1"/>
</dbReference>
<keyword evidence="1" id="KW-0805">Transcription regulation</keyword>
<dbReference type="PROSITE" id="PS01117">
    <property type="entry name" value="HTH_MARR_1"/>
    <property type="match status" value="1"/>
</dbReference>
<accession>A0A6G6Y5G9</accession>
<evidence type="ECO:0000256" key="1">
    <source>
        <dbReference type="ARBA" id="ARBA00023015"/>
    </source>
</evidence>
<proteinExistence type="predicted"/>
<dbReference type="Proteomes" id="UP000501568">
    <property type="component" value="Chromosome"/>
</dbReference>
<name>A0A6G6Y5G9_9SPHN</name>
<evidence type="ECO:0000259" key="4">
    <source>
        <dbReference type="PROSITE" id="PS50995"/>
    </source>
</evidence>
<dbReference type="EMBL" id="CP049109">
    <property type="protein sequence ID" value="QIG80047.1"/>
    <property type="molecule type" value="Genomic_DNA"/>
</dbReference>
<dbReference type="RefSeq" id="WP_165327051.1">
    <property type="nucleotide sequence ID" value="NZ_CP049109.1"/>
</dbReference>
<dbReference type="InterPro" id="IPR000835">
    <property type="entry name" value="HTH_MarR-typ"/>
</dbReference>
<gene>
    <name evidence="5" type="ORF">G5C33_09825</name>
</gene>
<dbReference type="GO" id="GO:0003700">
    <property type="term" value="F:DNA-binding transcription factor activity"/>
    <property type="evidence" value="ECO:0007669"/>
    <property type="project" value="InterPro"/>
</dbReference>
<keyword evidence="2" id="KW-0238">DNA-binding</keyword>
<feature type="domain" description="HTH marR-type" evidence="4">
    <location>
        <begin position="2"/>
        <end position="134"/>
    </location>
</feature>
<keyword evidence="3" id="KW-0804">Transcription</keyword>
<dbReference type="Gene3D" id="1.10.10.10">
    <property type="entry name" value="Winged helix-like DNA-binding domain superfamily/Winged helix DNA-binding domain"/>
    <property type="match status" value="1"/>
</dbReference>